<proteinExistence type="predicted"/>
<evidence type="ECO:0000313" key="2">
    <source>
        <dbReference type="Proteomes" id="UP000290204"/>
    </source>
</evidence>
<reference evidence="1 2" key="1">
    <citation type="submission" date="2019-01" db="EMBL/GenBank/DDBJ databases">
        <title>Lacibacter sp. strain TTM-7.</title>
        <authorList>
            <person name="Chen W.-M."/>
        </authorList>
    </citation>
    <scope>NUCLEOTIDE SEQUENCE [LARGE SCALE GENOMIC DNA]</scope>
    <source>
        <strain evidence="1 2">TTM-7</strain>
    </source>
</reference>
<dbReference type="RefSeq" id="WP_129130373.1">
    <property type="nucleotide sequence ID" value="NZ_SDHW01000002.1"/>
</dbReference>
<gene>
    <name evidence="1" type="ORF">ESA94_08050</name>
</gene>
<accession>A0A4Q1CIP8</accession>
<dbReference type="Proteomes" id="UP000290204">
    <property type="component" value="Unassembled WGS sequence"/>
</dbReference>
<keyword evidence="2" id="KW-1185">Reference proteome</keyword>
<dbReference type="AlphaFoldDB" id="A0A4Q1CIP8"/>
<dbReference type="OrthoDB" id="675048at2"/>
<dbReference type="EMBL" id="SDHW01000002">
    <property type="protein sequence ID" value="RXK60413.1"/>
    <property type="molecule type" value="Genomic_DNA"/>
</dbReference>
<protein>
    <submittedName>
        <fullName evidence="1">Uncharacterized protein</fullName>
    </submittedName>
</protein>
<name>A0A4Q1CIP8_9BACT</name>
<sequence>MCAYKRKTWIEKRDISNELKVEVIDKDFADMKKGEKMLVATPLIVDEYIRHIPKGKEGSLAQMRKDLAAEYHADKTCPITSGIFVRIVAEAAYEEYEKGKAISKIAPFWRIINEKSPAAKKLTFGTDFLLEQRRKEKLDKPTVK</sequence>
<comment type="caution">
    <text evidence="1">The sequence shown here is derived from an EMBL/GenBank/DDBJ whole genome shotgun (WGS) entry which is preliminary data.</text>
</comment>
<evidence type="ECO:0000313" key="1">
    <source>
        <dbReference type="EMBL" id="RXK60413.1"/>
    </source>
</evidence>
<organism evidence="1 2">
    <name type="scientific">Lacibacter luteus</name>
    <dbReference type="NCBI Taxonomy" id="2508719"/>
    <lineage>
        <taxon>Bacteria</taxon>
        <taxon>Pseudomonadati</taxon>
        <taxon>Bacteroidota</taxon>
        <taxon>Chitinophagia</taxon>
        <taxon>Chitinophagales</taxon>
        <taxon>Chitinophagaceae</taxon>
        <taxon>Lacibacter</taxon>
    </lineage>
</organism>